<evidence type="ECO:0000313" key="3">
    <source>
        <dbReference type="EMBL" id="AKU15875.1"/>
    </source>
</evidence>
<feature type="region of interest" description="Disordered" evidence="1">
    <location>
        <begin position="82"/>
        <end position="109"/>
    </location>
</feature>
<dbReference type="EMBL" id="CP011112">
    <property type="protein sequence ID" value="AKU15875.1"/>
    <property type="molecule type" value="Genomic_DNA"/>
</dbReference>
<reference evidence="3 4" key="1">
    <citation type="submission" date="2015-03" db="EMBL/GenBank/DDBJ databases">
        <title>Luteipulveratus halotolerans sp. nov., a novel actinobacterium (Dermacoccaceae) from Sarawak, Malaysia.</title>
        <authorList>
            <person name="Juboi H."/>
            <person name="Basik A."/>
            <person name="Shamsul S.S."/>
            <person name="Arnold P."/>
            <person name="Schmitt E.K."/>
            <person name="Sanglier J.-J."/>
            <person name="Yeo T."/>
        </authorList>
    </citation>
    <scope>NUCLEOTIDE SEQUENCE [LARGE SCALE GENOMIC DNA]</scope>
    <source>
        <strain evidence="3 4">MN07-A0370</strain>
    </source>
</reference>
<organism evidence="3 4">
    <name type="scientific">Luteipulveratus mongoliensis</name>
    <dbReference type="NCBI Taxonomy" id="571913"/>
    <lineage>
        <taxon>Bacteria</taxon>
        <taxon>Bacillati</taxon>
        <taxon>Actinomycetota</taxon>
        <taxon>Actinomycetes</taxon>
        <taxon>Micrococcales</taxon>
        <taxon>Dermacoccaceae</taxon>
        <taxon>Luteipulveratus</taxon>
    </lineage>
</organism>
<dbReference type="STRING" id="571913.VV02_08440"/>
<feature type="transmembrane region" description="Helical" evidence="2">
    <location>
        <begin position="6"/>
        <end position="24"/>
    </location>
</feature>
<dbReference type="RefSeq" id="WP_052590955.1">
    <property type="nucleotide sequence ID" value="NZ_CP011112.1"/>
</dbReference>
<dbReference type="KEGG" id="lmoi:VV02_08440"/>
<keyword evidence="2" id="KW-0812">Transmembrane</keyword>
<gene>
    <name evidence="3" type="ORF">VV02_08440</name>
</gene>
<sequence>MRSSSLIFLVIVIIWAAYLLQHWVRRREHLATARSVDRFSEGMRVLERRPTVHGAEVPLPTSDGSGRPSVLAAAVAEPRPSLRAGVPMTNDAEPVRPDSRPASADAEGADARQVRGLTLVATVALFLAVVVMTPMGVTPWWSPLVMLVALGGVIGWLRSAAVKAASSAAPAPSQERPARPAPRRTPSQAGRVSGAVAAESVYDVSGPAAATAEPVAAEVPVKTAPAAQLQPGDWEPVAVPPPTYTLKAKAAERAEPAPAATVDDTPVFDAQSITEPEPEQAPEATPAPAPAPSYAEMAVEDLPFDGLALDEDLEDLPPVHRAG</sequence>
<keyword evidence="2" id="KW-0472">Membrane</keyword>
<dbReference type="PATRIC" id="fig|571913.6.peg.1729"/>
<proteinExistence type="predicted"/>
<feature type="compositionally biased region" description="Acidic residues" evidence="1">
    <location>
        <begin position="298"/>
        <end position="315"/>
    </location>
</feature>
<keyword evidence="2" id="KW-1133">Transmembrane helix</keyword>
<feature type="region of interest" description="Disordered" evidence="1">
    <location>
        <begin position="250"/>
        <end position="323"/>
    </location>
</feature>
<feature type="transmembrane region" description="Helical" evidence="2">
    <location>
        <begin position="116"/>
        <end position="134"/>
    </location>
</feature>
<protein>
    <submittedName>
        <fullName evidence="3">Uncharacterized protein</fullName>
    </submittedName>
</protein>
<name>A0A0K1JH13_9MICO</name>
<feature type="region of interest" description="Disordered" evidence="1">
    <location>
        <begin position="167"/>
        <end position="194"/>
    </location>
</feature>
<evidence type="ECO:0000256" key="2">
    <source>
        <dbReference type="SAM" id="Phobius"/>
    </source>
</evidence>
<accession>A0A0K1JH13</accession>
<dbReference type="AlphaFoldDB" id="A0A0K1JH13"/>
<evidence type="ECO:0000256" key="1">
    <source>
        <dbReference type="SAM" id="MobiDB-lite"/>
    </source>
</evidence>
<keyword evidence="4" id="KW-1185">Reference proteome</keyword>
<dbReference type="OrthoDB" id="3218604at2"/>
<evidence type="ECO:0000313" key="4">
    <source>
        <dbReference type="Proteomes" id="UP000066480"/>
    </source>
</evidence>
<dbReference type="Proteomes" id="UP000066480">
    <property type="component" value="Chromosome"/>
</dbReference>
<feature type="transmembrane region" description="Helical" evidence="2">
    <location>
        <begin position="140"/>
        <end position="157"/>
    </location>
</feature>